<dbReference type="OrthoDB" id="5573278at2"/>
<dbReference type="RefSeq" id="WP_064009186.1">
    <property type="nucleotide sequence ID" value="NZ_LUUG01000082.1"/>
</dbReference>
<proteinExistence type="predicted"/>
<accession>A0A177MAN9</accession>
<dbReference type="AlphaFoldDB" id="A0A177MAN9"/>
<evidence type="ECO:0000313" key="1">
    <source>
        <dbReference type="EMBL" id="OAI02788.1"/>
    </source>
</evidence>
<dbReference type="EMBL" id="LUUG01000082">
    <property type="protein sequence ID" value="OAI02788.1"/>
    <property type="molecule type" value="Genomic_DNA"/>
</dbReference>
<organism evidence="1 2">
    <name type="scientific">Methylomonas methanica</name>
    <dbReference type="NCBI Taxonomy" id="421"/>
    <lineage>
        <taxon>Bacteria</taxon>
        <taxon>Pseudomonadati</taxon>
        <taxon>Pseudomonadota</taxon>
        <taxon>Gammaproteobacteria</taxon>
        <taxon>Methylococcales</taxon>
        <taxon>Methylococcaceae</taxon>
        <taxon>Methylomonas</taxon>
    </lineage>
</organism>
<comment type="caution">
    <text evidence="1">The sequence shown here is derived from an EMBL/GenBank/DDBJ whole genome shotgun (WGS) entry which is preliminary data.</text>
</comment>
<gene>
    <name evidence="1" type="ORF">A1332_02515</name>
</gene>
<name>A0A177MAN9_METMH</name>
<dbReference type="Proteomes" id="UP000078090">
    <property type="component" value="Unassembled WGS sequence"/>
</dbReference>
<reference evidence="1 2" key="1">
    <citation type="submission" date="2016-03" db="EMBL/GenBank/DDBJ databases">
        <authorList>
            <person name="Ploux O."/>
        </authorList>
    </citation>
    <scope>NUCLEOTIDE SEQUENCE [LARGE SCALE GENOMIC DNA]</scope>
    <source>
        <strain evidence="1 2">R-45363</strain>
    </source>
</reference>
<sequence length="148" mass="16750">MEKFVFGAGEDDRKRLLNFVDTLQQFLEKVIDNGEYFQPKFREDYKKAWMELNPNFSALKDALQRAETHTLLAQGLLGTQLNLKLAVVNHFLGEFLLYGIEIIGGHKLLEKLLRVVSKLLANMAAAVSTGLAIQSFIDFLVSMIKDDS</sequence>
<evidence type="ECO:0000313" key="2">
    <source>
        <dbReference type="Proteomes" id="UP000078090"/>
    </source>
</evidence>
<protein>
    <submittedName>
        <fullName evidence="1">Uncharacterized protein</fullName>
    </submittedName>
</protein>